<dbReference type="AlphaFoldDB" id="A0A5D6VCW0"/>
<proteinExistence type="inferred from homology"/>
<evidence type="ECO:0000256" key="5">
    <source>
        <dbReference type="ARBA" id="ARBA00022729"/>
    </source>
</evidence>
<evidence type="ECO:0000259" key="13">
    <source>
        <dbReference type="Pfam" id="PF07715"/>
    </source>
</evidence>
<evidence type="ECO:0000256" key="9">
    <source>
        <dbReference type="ARBA" id="ARBA00023237"/>
    </source>
</evidence>
<dbReference type="InterPro" id="IPR036942">
    <property type="entry name" value="Beta-barrel_TonB_sf"/>
</dbReference>
<dbReference type="GO" id="GO:0015344">
    <property type="term" value="F:siderophore uptake transmembrane transporter activity"/>
    <property type="evidence" value="ECO:0007669"/>
    <property type="project" value="TreeGrafter"/>
</dbReference>
<evidence type="ECO:0000256" key="1">
    <source>
        <dbReference type="ARBA" id="ARBA00004571"/>
    </source>
</evidence>
<evidence type="ECO:0000313" key="14">
    <source>
        <dbReference type="EMBL" id="TYZ13346.1"/>
    </source>
</evidence>
<keyword evidence="4 10" id="KW-0812">Transmembrane</keyword>
<keyword evidence="8 14" id="KW-0675">Receptor</keyword>
<dbReference type="InterPro" id="IPR000531">
    <property type="entry name" value="Beta-barrel_TonB"/>
</dbReference>
<dbReference type="Gene3D" id="2.40.170.20">
    <property type="entry name" value="TonB-dependent receptor, beta-barrel domain"/>
    <property type="match status" value="1"/>
</dbReference>
<dbReference type="Pfam" id="PF00593">
    <property type="entry name" value="TonB_dep_Rec_b-barrel"/>
    <property type="match status" value="1"/>
</dbReference>
<dbReference type="PANTHER" id="PTHR30069:SF29">
    <property type="entry name" value="HEMOGLOBIN AND HEMOGLOBIN-HAPTOGLOBIN-BINDING PROTEIN 1-RELATED"/>
    <property type="match status" value="1"/>
</dbReference>
<comment type="caution">
    <text evidence="14">The sequence shown here is derived from an EMBL/GenBank/DDBJ whole genome shotgun (WGS) entry which is preliminary data.</text>
</comment>
<dbReference type="PROSITE" id="PS52016">
    <property type="entry name" value="TONB_DEPENDENT_REC_3"/>
    <property type="match status" value="1"/>
</dbReference>
<dbReference type="InterPro" id="IPR039426">
    <property type="entry name" value="TonB-dep_rcpt-like"/>
</dbReference>
<keyword evidence="2 10" id="KW-0813">Transport</keyword>
<evidence type="ECO:0000256" key="11">
    <source>
        <dbReference type="RuleBase" id="RU003357"/>
    </source>
</evidence>
<dbReference type="PANTHER" id="PTHR30069">
    <property type="entry name" value="TONB-DEPENDENT OUTER MEMBRANE RECEPTOR"/>
    <property type="match status" value="1"/>
</dbReference>
<keyword evidence="15" id="KW-1185">Reference proteome</keyword>
<dbReference type="GO" id="GO:0009279">
    <property type="term" value="C:cell outer membrane"/>
    <property type="evidence" value="ECO:0007669"/>
    <property type="project" value="UniProtKB-SubCell"/>
</dbReference>
<gene>
    <name evidence="14" type="ORF">FY528_02750</name>
</gene>
<dbReference type="Proteomes" id="UP000322791">
    <property type="component" value="Unassembled WGS sequence"/>
</dbReference>
<comment type="subcellular location">
    <subcellularLocation>
        <location evidence="1 10">Cell outer membrane</location>
        <topology evidence="1 10">Multi-pass membrane protein</topology>
    </subcellularLocation>
</comment>
<keyword evidence="9 10" id="KW-0998">Cell outer membrane</keyword>
<evidence type="ECO:0000256" key="6">
    <source>
        <dbReference type="ARBA" id="ARBA00023077"/>
    </source>
</evidence>
<evidence type="ECO:0000256" key="3">
    <source>
        <dbReference type="ARBA" id="ARBA00022452"/>
    </source>
</evidence>
<evidence type="ECO:0000256" key="7">
    <source>
        <dbReference type="ARBA" id="ARBA00023136"/>
    </source>
</evidence>
<organism evidence="14 15">
    <name type="scientific">Hymenobacter lutimineralis</name>
    <dbReference type="NCBI Taxonomy" id="2606448"/>
    <lineage>
        <taxon>Bacteria</taxon>
        <taxon>Pseudomonadati</taxon>
        <taxon>Bacteroidota</taxon>
        <taxon>Cytophagia</taxon>
        <taxon>Cytophagales</taxon>
        <taxon>Hymenobacteraceae</taxon>
        <taxon>Hymenobacter</taxon>
    </lineage>
</organism>
<comment type="similarity">
    <text evidence="10 11">Belongs to the TonB-dependent receptor family.</text>
</comment>
<keyword evidence="7 10" id="KW-0472">Membrane</keyword>
<feature type="domain" description="TonB-dependent receptor-like beta-barrel" evidence="12">
    <location>
        <begin position="232"/>
        <end position="645"/>
    </location>
</feature>
<dbReference type="InterPro" id="IPR037066">
    <property type="entry name" value="Plug_dom_sf"/>
</dbReference>
<evidence type="ECO:0000256" key="8">
    <source>
        <dbReference type="ARBA" id="ARBA00023170"/>
    </source>
</evidence>
<evidence type="ECO:0000256" key="10">
    <source>
        <dbReference type="PROSITE-ProRule" id="PRU01360"/>
    </source>
</evidence>
<reference evidence="14 15" key="1">
    <citation type="submission" date="2019-08" db="EMBL/GenBank/DDBJ databases">
        <authorList>
            <person name="Seo M.-J."/>
        </authorList>
    </citation>
    <scope>NUCLEOTIDE SEQUENCE [LARGE SCALE GENOMIC DNA]</scope>
    <source>
        <strain evidence="14 15">KIGAM108</strain>
    </source>
</reference>
<evidence type="ECO:0000256" key="4">
    <source>
        <dbReference type="ARBA" id="ARBA00022692"/>
    </source>
</evidence>
<keyword evidence="6 11" id="KW-0798">TonB box</keyword>
<name>A0A5D6VCW0_9BACT</name>
<dbReference type="InterPro" id="IPR012910">
    <property type="entry name" value="Plug_dom"/>
</dbReference>
<feature type="domain" description="TonB-dependent receptor plug" evidence="13">
    <location>
        <begin position="82"/>
        <end position="180"/>
    </location>
</feature>
<evidence type="ECO:0000259" key="12">
    <source>
        <dbReference type="Pfam" id="PF00593"/>
    </source>
</evidence>
<keyword evidence="5" id="KW-0732">Signal</keyword>
<dbReference type="Pfam" id="PF07715">
    <property type="entry name" value="Plug"/>
    <property type="match status" value="1"/>
</dbReference>
<dbReference type="GO" id="GO:0044718">
    <property type="term" value="P:siderophore transmembrane transport"/>
    <property type="evidence" value="ECO:0007669"/>
    <property type="project" value="TreeGrafter"/>
</dbReference>
<dbReference type="Gene3D" id="2.170.130.10">
    <property type="entry name" value="TonB-dependent receptor, plug domain"/>
    <property type="match status" value="1"/>
</dbReference>
<evidence type="ECO:0000256" key="2">
    <source>
        <dbReference type="ARBA" id="ARBA00022448"/>
    </source>
</evidence>
<keyword evidence="3 10" id="KW-1134">Transmembrane beta strand</keyword>
<evidence type="ECO:0000313" key="15">
    <source>
        <dbReference type="Proteomes" id="UP000322791"/>
    </source>
</evidence>
<sequence length="672" mass="74333">MCFRPAQSFELTFPNPEILVRMSCATNPRWRLYRVGLALGSGLFALPAALAQQPLSPDSVQVLPMVRVEVERPRQYAVGTRVLTLDSTTLALYRSGSLADVLAARTPLYLKSYGPGQLSSSTMRGTSAQHTAILWNGFNVMLPTLGQNDFTLLPLSGVQQVEVQPGPASGLYGSGAIGGTVLLSSPVSWRQGFRGAAQIEVGSFGLGAGSLQAGFSNQRLALRISASYRAAQNNFPYDFPGGGRPRQTNAAFWQGSLAQDIAWRVGQNGQVQAAAWLTKADRQIQPAIGTQNDHARQLDQSTRLLLGYEHMGTRQQSSVRVAWFEDILNYATDAYRSDSRVHTTQAQASHTVRLGTSASLRLGAEAQHFAVRMTDYGGFVSENRFAGFGLLRYDPTARLRLSATVRQAVLPGRQVPLTPVLGLEWQTLRTSTQQLLVKVSAARGYRAPTLNERYYQPGGDPNLRPETSQGYELGLHHSWQAPTQPKLTWHTELTAYRQRVDNWVMWWPKPGESFVSPRNLRQVKTQGLEASSSLQWRAAATFWQARAAYAYTRAYKSQDDVSGATITERQLLYVPLHTAALSADGRWHRWQAGGTATFTGYRYTEDTGPSFLPSYTLLDANLGYTWPQLAGQPAALTLLAQVRNLTNQSYQSYLYRAQPPRAVQISLRLTWR</sequence>
<dbReference type="EMBL" id="VTHL01000002">
    <property type="protein sequence ID" value="TYZ13346.1"/>
    <property type="molecule type" value="Genomic_DNA"/>
</dbReference>
<protein>
    <submittedName>
        <fullName evidence="14">TonB-dependent receptor</fullName>
    </submittedName>
</protein>
<dbReference type="SUPFAM" id="SSF56935">
    <property type="entry name" value="Porins"/>
    <property type="match status" value="1"/>
</dbReference>
<accession>A0A5D6VCW0</accession>